<proteinExistence type="predicted"/>
<organism evidence="3 4">
    <name type="scientific">Gloeophyllum trabeum (strain ATCC 11539 / FP-39264 / Madison 617)</name>
    <name type="common">Brown rot fungus</name>
    <dbReference type="NCBI Taxonomy" id="670483"/>
    <lineage>
        <taxon>Eukaryota</taxon>
        <taxon>Fungi</taxon>
        <taxon>Dikarya</taxon>
        <taxon>Basidiomycota</taxon>
        <taxon>Agaricomycotina</taxon>
        <taxon>Agaricomycetes</taxon>
        <taxon>Gloeophyllales</taxon>
        <taxon>Gloeophyllaceae</taxon>
        <taxon>Gloeophyllum</taxon>
    </lineage>
</organism>
<dbReference type="GO" id="GO:0006384">
    <property type="term" value="P:transcription initiation at RNA polymerase III promoter"/>
    <property type="evidence" value="ECO:0007669"/>
    <property type="project" value="InterPro"/>
</dbReference>
<dbReference type="InterPro" id="IPR015943">
    <property type="entry name" value="WD40/YVTN_repeat-like_dom_sf"/>
</dbReference>
<dbReference type="EMBL" id="KB469300">
    <property type="protein sequence ID" value="EPQ56737.1"/>
    <property type="molecule type" value="Genomic_DNA"/>
</dbReference>
<feature type="domain" description="Transcription factor IIIC putative zinc-finger" evidence="2">
    <location>
        <begin position="687"/>
        <end position="779"/>
    </location>
</feature>
<keyword evidence="4" id="KW-1185">Reference proteome</keyword>
<accession>S7QBK1</accession>
<dbReference type="Proteomes" id="UP000030669">
    <property type="component" value="Unassembled WGS sequence"/>
</dbReference>
<evidence type="ECO:0000313" key="4">
    <source>
        <dbReference type="Proteomes" id="UP000030669"/>
    </source>
</evidence>
<protein>
    <recommendedName>
        <fullName evidence="5">Transcription factor IIIC putative zinc-finger domain-containing protein</fullName>
    </recommendedName>
</protein>
<name>S7QBK1_GLOTA</name>
<feature type="domain" description="Transcription factor IIIC 90kDa subunit N-terminal" evidence="1">
    <location>
        <begin position="28"/>
        <end position="281"/>
    </location>
</feature>
<dbReference type="Gene3D" id="2.130.10.10">
    <property type="entry name" value="YVTN repeat-like/Quinoprotein amine dehydrogenase"/>
    <property type="match status" value="1"/>
</dbReference>
<dbReference type="KEGG" id="gtr:GLOTRDRAFT_75586"/>
<reference evidence="3 4" key="1">
    <citation type="journal article" date="2012" name="Science">
        <title>The Paleozoic origin of enzymatic lignin decomposition reconstructed from 31 fungal genomes.</title>
        <authorList>
            <person name="Floudas D."/>
            <person name="Binder M."/>
            <person name="Riley R."/>
            <person name="Barry K."/>
            <person name="Blanchette R.A."/>
            <person name="Henrissat B."/>
            <person name="Martinez A.T."/>
            <person name="Otillar R."/>
            <person name="Spatafora J.W."/>
            <person name="Yadav J.S."/>
            <person name="Aerts A."/>
            <person name="Benoit I."/>
            <person name="Boyd A."/>
            <person name="Carlson A."/>
            <person name="Copeland A."/>
            <person name="Coutinho P.M."/>
            <person name="de Vries R.P."/>
            <person name="Ferreira P."/>
            <person name="Findley K."/>
            <person name="Foster B."/>
            <person name="Gaskell J."/>
            <person name="Glotzer D."/>
            <person name="Gorecki P."/>
            <person name="Heitman J."/>
            <person name="Hesse C."/>
            <person name="Hori C."/>
            <person name="Igarashi K."/>
            <person name="Jurgens J.A."/>
            <person name="Kallen N."/>
            <person name="Kersten P."/>
            <person name="Kohler A."/>
            <person name="Kuees U."/>
            <person name="Kumar T.K.A."/>
            <person name="Kuo A."/>
            <person name="LaButti K."/>
            <person name="Larrondo L.F."/>
            <person name="Lindquist E."/>
            <person name="Ling A."/>
            <person name="Lombard V."/>
            <person name="Lucas S."/>
            <person name="Lundell T."/>
            <person name="Martin R."/>
            <person name="McLaughlin D.J."/>
            <person name="Morgenstern I."/>
            <person name="Morin E."/>
            <person name="Murat C."/>
            <person name="Nagy L.G."/>
            <person name="Nolan M."/>
            <person name="Ohm R.A."/>
            <person name="Patyshakuliyeva A."/>
            <person name="Rokas A."/>
            <person name="Ruiz-Duenas F.J."/>
            <person name="Sabat G."/>
            <person name="Salamov A."/>
            <person name="Samejima M."/>
            <person name="Schmutz J."/>
            <person name="Slot J.C."/>
            <person name="St John F."/>
            <person name="Stenlid J."/>
            <person name="Sun H."/>
            <person name="Sun S."/>
            <person name="Syed K."/>
            <person name="Tsang A."/>
            <person name="Wiebenga A."/>
            <person name="Young D."/>
            <person name="Pisabarro A."/>
            <person name="Eastwood D.C."/>
            <person name="Martin F."/>
            <person name="Cullen D."/>
            <person name="Grigoriev I.V."/>
            <person name="Hibbett D.S."/>
        </authorList>
    </citation>
    <scope>NUCLEOTIDE SEQUENCE [LARGE SCALE GENOMIC DNA]</scope>
    <source>
        <strain evidence="3 4">ATCC 11539</strain>
    </source>
</reference>
<dbReference type="InterPro" id="IPR024761">
    <property type="entry name" value="TFIIIC_delta_N"/>
</dbReference>
<dbReference type="InterPro" id="IPR036322">
    <property type="entry name" value="WD40_repeat_dom_sf"/>
</dbReference>
<dbReference type="PANTHER" id="PTHR15496">
    <property type="entry name" value="GENERAL TRANSCRIPTION FACTOR 3C POLYPEPTIDE 4 FAMILY"/>
    <property type="match status" value="1"/>
</dbReference>
<evidence type="ECO:0000259" key="2">
    <source>
        <dbReference type="Pfam" id="PF12660"/>
    </source>
</evidence>
<dbReference type="eggNOG" id="ENOG502S7UK">
    <property type="taxonomic scope" value="Eukaryota"/>
</dbReference>
<dbReference type="Pfam" id="PF12660">
    <property type="entry name" value="zf-TFIIIC"/>
    <property type="match status" value="1"/>
</dbReference>
<dbReference type="SUPFAM" id="SSF50978">
    <property type="entry name" value="WD40 repeat-like"/>
    <property type="match status" value="1"/>
</dbReference>
<dbReference type="OMA" id="EERRMEC"/>
<dbReference type="STRING" id="670483.S7QBK1"/>
<dbReference type="GeneID" id="19308526"/>
<dbReference type="InterPro" id="IPR024764">
    <property type="entry name" value="TFIIIC_Znf"/>
</dbReference>
<dbReference type="Pfam" id="PF12657">
    <property type="entry name" value="TFIIIC_delta"/>
    <property type="match status" value="1"/>
</dbReference>
<dbReference type="InterPro" id="IPR044230">
    <property type="entry name" value="GTF3C4"/>
</dbReference>
<dbReference type="AlphaFoldDB" id="S7QBK1"/>
<sequence length="783" mass="86188">MNDSDLKILTSLSVPTNTTHPSSRCLQWSAEGQVLLMTKSAIYVLTPETGVNFDSSSAIKSTAGKSPETNEGTSTLGWFRTMIEFEKAIVHQWPVDSQDWAAVSLGSLDVLLRAVTCSPINVHGAGCIIAALNSNLEVTLWGAAKNHLRGEWKKLYDITALLKELPSDQMHPTGNTLCEQVLCICWSPQARFDIVPTPSLDWSLLATGTRGGTVSFFQWRGVTEEGQGPTAVHVQTLPVADQWVTHLAWSPWALCGAGQCEAYLACAKADGTVSIIKVSQKLCPVPSSFGTEFAVERTFEVQECCAFAADKRVITALRWVDIPGRSPGIVDLTPWPVPSKLPWSGTKRLVLQRQNLSVDSSPLYPPSGFIHIVEEDILLVSLFDGSFHVAHRLSSDPTLTPTNSTAVTAASLSQRARQVFAASETHTVKRTDVGRISGMMAYDGASTIAWIHETCNPTDCSYKHDARHNSMFMVTQLWGDGYPSEEGRFIVSLEQVLNCSRKVWGYSPLRILRPVFFLLSQGQVATQSSERLLQILQHTPFDESTSINITPLSATLTKEVKREFRNSLLCHMYGWDSFLSLRLKLAVADHCWMLTKGHPELQEQYGQRAHNLLNLIFQRIQRTLIRHLEALLNCVVADDMSFVTRVVVQATLHGSPVDLSKEAQELAARTTLAGIGDPRMALPQGAEEICPACRVPIPLQDLATATCRNGHVWRRCSITSFILSTPKVRTCIGCSRKALIPIDGDAGTNDNHFPSVARGWIVAELLRAVQRCLFCGNSFVSLV</sequence>
<dbReference type="OrthoDB" id="421374at2759"/>
<dbReference type="PANTHER" id="PTHR15496:SF2">
    <property type="entry name" value="GENERAL TRANSCRIPTION FACTOR 3C POLYPEPTIDE 4"/>
    <property type="match status" value="1"/>
</dbReference>
<evidence type="ECO:0000313" key="3">
    <source>
        <dbReference type="EMBL" id="EPQ56737.1"/>
    </source>
</evidence>
<dbReference type="GO" id="GO:0004402">
    <property type="term" value="F:histone acetyltransferase activity"/>
    <property type="evidence" value="ECO:0007669"/>
    <property type="project" value="InterPro"/>
</dbReference>
<dbReference type="HOGENOM" id="CLU_008513_0_0_1"/>
<gene>
    <name evidence="3" type="ORF">GLOTRDRAFT_75586</name>
</gene>
<evidence type="ECO:0008006" key="5">
    <source>
        <dbReference type="Google" id="ProtNLM"/>
    </source>
</evidence>
<dbReference type="GO" id="GO:0000127">
    <property type="term" value="C:transcription factor TFIIIC complex"/>
    <property type="evidence" value="ECO:0007669"/>
    <property type="project" value="InterPro"/>
</dbReference>
<evidence type="ECO:0000259" key="1">
    <source>
        <dbReference type="Pfam" id="PF12657"/>
    </source>
</evidence>
<dbReference type="RefSeq" id="XP_007865413.1">
    <property type="nucleotide sequence ID" value="XM_007867222.1"/>
</dbReference>